<dbReference type="GO" id="GO:0006524">
    <property type="term" value="P:alanine catabolic process"/>
    <property type="evidence" value="ECO:0007669"/>
    <property type="project" value="TreeGrafter"/>
</dbReference>
<evidence type="ECO:0000256" key="1">
    <source>
        <dbReference type="SAM" id="MobiDB-lite"/>
    </source>
</evidence>
<dbReference type="EMBL" id="QYTV02000001">
    <property type="protein sequence ID" value="RST77334.1"/>
    <property type="molecule type" value="Genomic_DNA"/>
</dbReference>
<dbReference type="SUPFAM" id="SSF51735">
    <property type="entry name" value="NAD(P)-binding Rossmann-fold domains"/>
    <property type="match status" value="1"/>
</dbReference>
<evidence type="ECO:0000313" key="4">
    <source>
        <dbReference type="Proteomes" id="UP000287156"/>
    </source>
</evidence>
<organism evidence="3 4">
    <name type="scientific">Siminovitchia acidinfaciens</name>
    <dbReference type="NCBI Taxonomy" id="2321395"/>
    <lineage>
        <taxon>Bacteria</taxon>
        <taxon>Bacillati</taxon>
        <taxon>Bacillota</taxon>
        <taxon>Bacilli</taxon>
        <taxon>Bacillales</taxon>
        <taxon>Bacillaceae</taxon>
        <taxon>Siminovitchia</taxon>
    </lineage>
</organism>
<keyword evidence="4" id="KW-1185">Reference proteome</keyword>
<dbReference type="SMART" id="SM01002">
    <property type="entry name" value="AlaDh_PNT_C"/>
    <property type="match status" value="1"/>
</dbReference>
<dbReference type="AlphaFoldDB" id="A0A429Y7P3"/>
<dbReference type="InterPro" id="IPR036291">
    <property type="entry name" value="NAD(P)-bd_dom_sf"/>
</dbReference>
<dbReference type="Proteomes" id="UP000287156">
    <property type="component" value="Unassembled WGS sequence"/>
</dbReference>
<feature type="domain" description="Alanine dehydrogenase/pyridine nucleotide transhydrogenase NAD(H)-binding" evidence="2">
    <location>
        <begin position="44"/>
        <end position="192"/>
    </location>
</feature>
<dbReference type="GO" id="GO:0005886">
    <property type="term" value="C:plasma membrane"/>
    <property type="evidence" value="ECO:0007669"/>
    <property type="project" value="TreeGrafter"/>
</dbReference>
<comment type="caution">
    <text evidence="3">The sequence shown here is derived from an EMBL/GenBank/DDBJ whole genome shotgun (WGS) entry which is preliminary data.</text>
</comment>
<evidence type="ECO:0000259" key="2">
    <source>
        <dbReference type="SMART" id="SM01002"/>
    </source>
</evidence>
<dbReference type="PANTHER" id="PTHR42795">
    <property type="entry name" value="ALANINE DEHYDROGENASE"/>
    <property type="match status" value="1"/>
</dbReference>
<proteinExistence type="predicted"/>
<dbReference type="GO" id="GO:0000286">
    <property type="term" value="F:alanine dehydrogenase activity"/>
    <property type="evidence" value="ECO:0007669"/>
    <property type="project" value="TreeGrafter"/>
</dbReference>
<protein>
    <recommendedName>
        <fullName evidence="2">Alanine dehydrogenase/pyridine nucleotide transhydrogenase NAD(H)-binding domain-containing protein</fullName>
    </recommendedName>
</protein>
<sequence>MLLEKNITGIAYEDVDDVNGEFPLLKPMSILAGKGGFISALNFFQKIHGGNGVLLSRVDGVRTPEITIIGAGNSGLGAAELAAAFGNKVTILDIDGDKLEKARKQLPPNVEFLYSNQSNLEMCLKRTDVLINCILWPKWRTDHLVSRDMLGLMKKGSLIVDFACDEAGAIETTRSTTHDDPVYEVDGDNHIMQRDAPLPAANGKQRGRGSVGG</sequence>
<dbReference type="PANTHER" id="PTHR42795:SF1">
    <property type="entry name" value="ALANINE DEHYDROGENASE"/>
    <property type="match status" value="1"/>
</dbReference>
<accession>A0A429Y7P3</accession>
<dbReference type="Pfam" id="PF01262">
    <property type="entry name" value="AlaDh_PNT_C"/>
    <property type="match status" value="1"/>
</dbReference>
<dbReference type="InterPro" id="IPR007698">
    <property type="entry name" value="AlaDH/PNT_NAD(H)-bd"/>
</dbReference>
<name>A0A429Y7P3_9BACI</name>
<reference evidence="3" key="1">
    <citation type="submission" date="2018-12" db="EMBL/GenBank/DDBJ databases">
        <authorList>
            <person name="Sun L."/>
            <person name="Chen Z."/>
        </authorList>
    </citation>
    <scope>NUCLEOTIDE SEQUENCE [LARGE SCALE GENOMIC DNA]</scope>
    <source>
        <strain evidence="3">3-2-2</strain>
    </source>
</reference>
<dbReference type="Gene3D" id="3.40.50.720">
    <property type="entry name" value="NAD(P)-binding Rossmann-like Domain"/>
    <property type="match status" value="2"/>
</dbReference>
<dbReference type="OrthoDB" id="9804592at2"/>
<gene>
    <name evidence="3" type="ORF">D4T97_002265</name>
</gene>
<evidence type="ECO:0000313" key="3">
    <source>
        <dbReference type="EMBL" id="RST77334.1"/>
    </source>
</evidence>
<feature type="region of interest" description="Disordered" evidence="1">
    <location>
        <begin position="193"/>
        <end position="213"/>
    </location>
</feature>